<evidence type="ECO:0000256" key="2">
    <source>
        <dbReference type="SAM" id="SignalP"/>
    </source>
</evidence>
<protein>
    <submittedName>
        <fullName evidence="3">Uncharacterized protein</fullName>
    </submittedName>
</protein>
<organism evidence="3 4">
    <name type="scientific">Asterophora parasitica</name>
    <dbReference type="NCBI Taxonomy" id="117018"/>
    <lineage>
        <taxon>Eukaryota</taxon>
        <taxon>Fungi</taxon>
        <taxon>Dikarya</taxon>
        <taxon>Basidiomycota</taxon>
        <taxon>Agaricomycotina</taxon>
        <taxon>Agaricomycetes</taxon>
        <taxon>Agaricomycetidae</taxon>
        <taxon>Agaricales</taxon>
        <taxon>Tricholomatineae</taxon>
        <taxon>Lyophyllaceae</taxon>
        <taxon>Asterophora</taxon>
    </lineage>
</organism>
<accession>A0A9P7GEC0</accession>
<feature type="region of interest" description="Disordered" evidence="1">
    <location>
        <begin position="453"/>
        <end position="494"/>
    </location>
</feature>
<reference evidence="3" key="2">
    <citation type="submission" date="2021-10" db="EMBL/GenBank/DDBJ databases">
        <title>Phylogenomics reveals ancestral predisposition of the termite-cultivated fungus Termitomyces towards a domesticated lifestyle.</title>
        <authorList>
            <person name="Auxier B."/>
            <person name="Grum-Grzhimaylo A."/>
            <person name="Cardenas M.E."/>
            <person name="Lodge J.D."/>
            <person name="Laessoe T."/>
            <person name="Pedersen O."/>
            <person name="Smith M.E."/>
            <person name="Kuyper T.W."/>
            <person name="Franco-Molano E.A."/>
            <person name="Baroni T.J."/>
            <person name="Aanen D.K."/>
        </authorList>
    </citation>
    <scope>NUCLEOTIDE SEQUENCE</scope>
    <source>
        <strain evidence="3">AP01</strain>
        <tissue evidence="3">Mycelium</tissue>
    </source>
</reference>
<feature type="region of interest" description="Disordered" evidence="1">
    <location>
        <begin position="174"/>
        <end position="197"/>
    </location>
</feature>
<dbReference type="Proteomes" id="UP000775547">
    <property type="component" value="Unassembled WGS sequence"/>
</dbReference>
<proteinExistence type="predicted"/>
<evidence type="ECO:0000313" key="3">
    <source>
        <dbReference type="EMBL" id="KAG5649022.1"/>
    </source>
</evidence>
<evidence type="ECO:0000256" key="1">
    <source>
        <dbReference type="SAM" id="MobiDB-lite"/>
    </source>
</evidence>
<dbReference type="EMBL" id="JABCKV010000001">
    <property type="protein sequence ID" value="KAG5649022.1"/>
    <property type="molecule type" value="Genomic_DNA"/>
</dbReference>
<name>A0A9P7GEC0_9AGAR</name>
<reference evidence="3" key="1">
    <citation type="submission" date="2020-07" db="EMBL/GenBank/DDBJ databases">
        <authorList>
            <person name="Nieuwenhuis M."/>
            <person name="Van De Peppel L.J.J."/>
        </authorList>
    </citation>
    <scope>NUCLEOTIDE SEQUENCE</scope>
    <source>
        <strain evidence="3">AP01</strain>
        <tissue evidence="3">Mycelium</tissue>
    </source>
</reference>
<keyword evidence="4" id="KW-1185">Reference proteome</keyword>
<feature type="signal peptide" evidence="2">
    <location>
        <begin position="1"/>
        <end position="24"/>
    </location>
</feature>
<sequence>MDDTGPLCVISMLAYLFRILAALAAPSPHSSHPVVRFAFFTTVTGFVLTKAASRACEAAAPPYQGQSHGSYSSQIGLARRTAGNRFWSHHAGVLTTIAIPPWISNIAGFLAFIATIAPALVNRTVIHGVINSVHLTETVTGISVDAAEATLCQTPSPHKKKLWFLRSPDRISSIPRRRRSPLPVSPQDNTASTAFSDASGPVSVEAAITPDNVVEFQDFGSPQHTSSPFRCRLQFVQLSDGLEGNVTEIDISCPRLVSLYPALMGMLPKTIMYVDDNGRLVRRPKARGVGIEQDTQWDTGEEIVRDGSIALIDMIAAVESKLTDPVDLMRQPLPDEHAGANVTLSNSPARWDGCTLLTENKLEAYALADHGYLRELSPPGPSDDSLSLFTEEENRRCGTWINGIAQFTDNDELGLELDAFGKKLEDMRRAMNGDAAPSPPTPASVPVLNIVDASPRSEPLPTEPGEEEHGRLYVGASRASTSGLHVPTPRSDFS</sequence>
<feature type="chain" id="PRO_5040316229" evidence="2">
    <location>
        <begin position="25"/>
        <end position="494"/>
    </location>
</feature>
<keyword evidence="2" id="KW-0732">Signal</keyword>
<evidence type="ECO:0000313" key="4">
    <source>
        <dbReference type="Proteomes" id="UP000775547"/>
    </source>
</evidence>
<comment type="caution">
    <text evidence="3">The sequence shown here is derived from an EMBL/GenBank/DDBJ whole genome shotgun (WGS) entry which is preliminary data.</text>
</comment>
<feature type="compositionally biased region" description="Polar residues" evidence="1">
    <location>
        <begin position="187"/>
        <end position="196"/>
    </location>
</feature>
<gene>
    <name evidence="3" type="ORF">DXG03_000371</name>
</gene>
<dbReference type="AlphaFoldDB" id="A0A9P7GEC0"/>